<proteinExistence type="predicted"/>
<dbReference type="Gene3D" id="2.120.10.30">
    <property type="entry name" value="TolB, C-terminal domain"/>
    <property type="match status" value="1"/>
</dbReference>
<dbReference type="EMBL" id="JAGPNK010000012">
    <property type="protein sequence ID" value="KAH7310629.1"/>
    <property type="molecule type" value="Genomic_DNA"/>
</dbReference>
<dbReference type="PANTHER" id="PTHR11799:SF20">
    <property type="entry name" value="SMP-30_GLUCONOLACTONASE_LRE-LIKE REGION DOMAIN-CONTAINING PROTEIN"/>
    <property type="match status" value="1"/>
</dbReference>
<dbReference type="InterPro" id="IPR051288">
    <property type="entry name" value="Serum_paraoxonase/arylesterase"/>
</dbReference>
<dbReference type="Proteomes" id="UP000813444">
    <property type="component" value="Unassembled WGS sequence"/>
</dbReference>
<accession>A0A8K0SHY5</accession>
<gene>
    <name evidence="1" type="ORF">B0I35DRAFT_470483</name>
</gene>
<evidence type="ECO:0000313" key="1">
    <source>
        <dbReference type="EMBL" id="KAH7310629.1"/>
    </source>
</evidence>
<name>A0A8K0SHY5_9HYPO</name>
<protein>
    <recommendedName>
        <fullName evidence="3">SMP-30/Gluconolactonase/LRE-like region domain-containing protein</fullName>
    </recommendedName>
</protein>
<comment type="caution">
    <text evidence="1">The sequence shown here is derived from an EMBL/GenBank/DDBJ whole genome shotgun (WGS) entry which is preliminary data.</text>
</comment>
<sequence>MTMSSGRALSIRALLSTFVVVLVAVLYRLNFHSTVIVLLGLGRVIEPIESFPYDCQRVAHPLLEACEDLWLDEKGRKLYAACASIPSRLEWFPASLKFNASARQRTDHIAVMDIDEPGADGLYGLRALDVEDEFQGNLDLLGFDARYVDGNLRFWIINHRPPTDAATGDLLDAWKHGANSTIEIFDLKQGSNKLQHIKTIHSDALVTPNDVAVDKDGNGFIVTNDHAAKMGLWYGLGVAFGGTSLTYCRSDTGKCHFVAEKSFNIADGVALGHNGLFYVGDMGLGLIKVYRLVEQQLVYVDTIHLQVPIDNLAVDSQGSIIAATMPDTLQTLGVIANPYDGLTAPFAAWKLEPEEGNTYKVTKMIEDRDGKVLPSASVAIHDAQTQRLFLSGVVSQFIAVCQKRT</sequence>
<keyword evidence="2" id="KW-1185">Reference proteome</keyword>
<dbReference type="PANTHER" id="PTHR11799">
    <property type="entry name" value="PARAOXONASE"/>
    <property type="match status" value="1"/>
</dbReference>
<organism evidence="1 2">
    <name type="scientific">Stachybotrys elegans</name>
    <dbReference type="NCBI Taxonomy" id="80388"/>
    <lineage>
        <taxon>Eukaryota</taxon>
        <taxon>Fungi</taxon>
        <taxon>Dikarya</taxon>
        <taxon>Ascomycota</taxon>
        <taxon>Pezizomycotina</taxon>
        <taxon>Sordariomycetes</taxon>
        <taxon>Hypocreomycetidae</taxon>
        <taxon>Hypocreales</taxon>
        <taxon>Stachybotryaceae</taxon>
        <taxon>Stachybotrys</taxon>
    </lineage>
</organism>
<evidence type="ECO:0000313" key="2">
    <source>
        <dbReference type="Proteomes" id="UP000813444"/>
    </source>
</evidence>
<dbReference type="AlphaFoldDB" id="A0A8K0SHY5"/>
<reference evidence="1" key="1">
    <citation type="journal article" date="2021" name="Nat. Commun.">
        <title>Genetic determinants of endophytism in the Arabidopsis root mycobiome.</title>
        <authorList>
            <person name="Mesny F."/>
            <person name="Miyauchi S."/>
            <person name="Thiergart T."/>
            <person name="Pickel B."/>
            <person name="Atanasova L."/>
            <person name="Karlsson M."/>
            <person name="Huettel B."/>
            <person name="Barry K.W."/>
            <person name="Haridas S."/>
            <person name="Chen C."/>
            <person name="Bauer D."/>
            <person name="Andreopoulos W."/>
            <person name="Pangilinan J."/>
            <person name="LaButti K."/>
            <person name="Riley R."/>
            <person name="Lipzen A."/>
            <person name="Clum A."/>
            <person name="Drula E."/>
            <person name="Henrissat B."/>
            <person name="Kohler A."/>
            <person name="Grigoriev I.V."/>
            <person name="Martin F.M."/>
            <person name="Hacquard S."/>
        </authorList>
    </citation>
    <scope>NUCLEOTIDE SEQUENCE</scope>
    <source>
        <strain evidence="1">MPI-CAGE-CH-0235</strain>
    </source>
</reference>
<dbReference type="OrthoDB" id="5307922at2759"/>
<evidence type="ECO:0008006" key="3">
    <source>
        <dbReference type="Google" id="ProtNLM"/>
    </source>
</evidence>
<dbReference type="InterPro" id="IPR011042">
    <property type="entry name" value="6-blade_b-propeller_TolB-like"/>
</dbReference>
<dbReference type="SUPFAM" id="SSF63829">
    <property type="entry name" value="Calcium-dependent phosphotriesterase"/>
    <property type="match status" value="1"/>
</dbReference>